<dbReference type="AlphaFoldDB" id="A0A401U2L8"/>
<reference evidence="2 3" key="1">
    <citation type="journal article" date="2018" name="Nat. Ecol. Evol.">
        <title>Shark genomes provide insights into elasmobranch evolution and the origin of vertebrates.</title>
        <authorList>
            <person name="Hara Y"/>
            <person name="Yamaguchi K"/>
            <person name="Onimaru K"/>
            <person name="Kadota M"/>
            <person name="Koyanagi M"/>
            <person name="Keeley SD"/>
            <person name="Tatsumi K"/>
            <person name="Tanaka K"/>
            <person name="Motone F"/>
            <person name="Kageyama Y"/>
            <person name="Nozu R"/>
            <person name="Adachi N"/>
            <person name="Nishimura O"/>
            <person name="Nakagawa R"/>
            <person name="Tanegashima C"/>
            <person name="Kiyatake I"/>
            <person name="Matsumoto R"/>
            <person name="Murakumo K"/>
            <person name="Nishida K"/>
            <person name="Terakita A"/>
            <person name="Kuratani S"/>
            <person name="Sato K"/>
            <person name="Hyodo S Kuraku.S."/>
        </authorList>
    </citation>
    <scope>NUCLEOTIDE SEQUENCE [LARGE SCALE GENOMIC DNA]</scope>
</reference>
<evidence type="ECO:0000313" key="3">
    <source>
        <dbReference type="Proteomes" id="UP000287033"/>
    </source>
</evidence>
<gene>
    <name evidence="2" type="ORF">chiPu_0032990</name>
</gene>
<comment type="caution">
    <text evidence="2">The sequence shown here is derived from an EMBL/GenBank/DDBJ whole genome shotgun (WGS) entry which is preliminary data.</text>
</comment>
<sequence>MSSATHACARRSVVRMCVTFSPSSAHAPSRQGPRPPAADWTGEPPVQSRGRIGTGQGPPGGTVPSAGTAAAQGQKGARAGVAKRETDSKRSQAAASQAIQPSQLSAGHEAGRLHSTERECEAIQPTEFMLAIQRRVFTAQRESQRGHS</sequence>
<name>A0A401U2L8_CHIPU</name>
<dbReference type="EMBL" id="BEZZ01251161">
    <property type="protein sequence ID" value="GCC49096.1"/>
    <property type="molecule type" value="Genomic_DNA"/>
</dbReference>
<feature type="compositionally biased region" description="Low complexity" evidence="1">
    <location>
        <begin position="91"/>
        <end position="106"/>
    </location>
</feature>
<dbReference type="Proteomes" id="UP000287033">
    <property type="component" value="Unassembled WGS sequence"/>
</dbReference>
<keyword evidence="3" id="KW-1185">Reference proteome</keyword>
<organism evidence="2 3">
    <name type="scientific">Chiloscyllium punctatum</name>
    <name type="common">Brownbanded bambooshark</name>
    <name type="synonym">Hemiscyllium punctatum</name>
    <dbReference type="NCBI Taxonomy" id="137246"/>
    <lineage>
        <taxon>Eukaryota</taxon>
        <taxon>Metazoa</taxon>
        <taxon>Chordata</taxon>
        <taxon>Craniata</taxon>
        <taxon>Vertebrata</taxon>
        <taxon>Chondrichthyes</taxon>
        <taxon>Elasmobranchii</taxon>
        <taxon>Galeomorphii</taxon>
        <taxon>Galeoidea</taxon>
        <taxon>Orectolobiformes</taxon>
        <taxon>Hemiscylliidae</taxon>
        <taxon>Chiloscyllium</taxon>
    </lineage>
</organism>
<feature type="non-terminal residue" evidence="2">
    <location>
        <position position="148"/>
    </location>
</feature>
<feature type="compositionally biased region" description="Low complexity" evidence="1">
    <location>
        <begin position="66"/>
        <end position="80"/>
    </location>
</feature>
<proteinExistence type="predicted"/>
<feature type="compositionally biased region" description="Basic and acidic residues" evidence="1">
    <location>
        <begin position="109"/>
        <end position="120"/>
    </location>
</feature>
<feature type="region of interest" description="Disordered" evidence="1">
    <location>
        <begin position="21"/>
        <end position="120"/>
    </location>
</feature>
<evidence type="ECO:0000313" key="2">
    <source>
        <dbReference type="EMBL" id="GCC49096.1"/>
    </source>
</evidence>
<accession>A0A401U2L8</accession>
<evidence type="ECO:0000256" key="1">
    <source>
        <dbReference type="SAM" id="MobiDB-lite"/>
    </source>
</evidence>
<protein>
    <submittedName>
        <fullName evidence="2">Uncharacterized protein</fullName>
    </submittedName>
</protein>